<dbReference type="PROSITE" id="PS00041">
    <property type="entry name" value="HTH_ARAC_FAMILY_1"/>
    <property type="match status" value="1"/>
</dbReference>
<keyword evidence="2" id="KW-0805">Transcription regulation</keyword>
<keyword evidence="4" id="KW-0010">Activator</keyword>
<dbReference type="Gene3D" id="1.10.10.60">
    <property type="entry name" value="Homeodomain-like"/>
    <property type="match status" value="1"/>
</dbReference>
<evidence type="ECO:0000256" key="3">
    <source>
        <dbReference type="ARBA" id="ARBA00023125"/>
    </source>
</evidence>
<gene>
    <name evidence="7" type="ORF">Aco03nite_073800</name>
</gene>
<evidence type="ECO:0000256" key="1">
    <source>
        <dbReference type="ARBA" id="ARBA00022490"/>
    </source>
</evidence>
<sequence>MDVVSDMLQVSGVRGALGAWIDDAGEWAAAFGDQAGAALHVVVEGAATLRRPGHPPLDLAAGDVVLLPEGARHRLNGRGSRLITMHYDCDHTARTQVIDALPDLIHVRGGRGDDGFDDTVRLLGRELTRPGIAGTAMLNNLVDIMLIQLLRAAPLKGFLGMLHDPVVNRALERIHTEPGRQWTTTSLAAEIAVSRATLARRFPVALGLSPAAYLTQWRMDLAAMRLRRTGDSVESIAAAVGYGSVPAFSRAFTRARGLTPGRFRSRVRAAT</sequence>
<dbReference type="EMBL" id="BOMG01000093">
    <property type="protein sequence ID" value="GID58976.1"/>
    <property type="molecule type" value="Genomic_DNA"/>
</dbReference>
<dbReference type="InterPro" id="IPR018060">
    <property type="entry name" value="HTH_AraC"/>
</dbReference>
<keyword evidence="8" id="KW-1185">Reference proteome</keyword>
<comment type="caution">
    <text evidence="7">The sequence shown here is derived from an EMBL/GenBank/DDBJ whole genome shotgun (WGS) entry which is preliminary data.</text>
</comment>
<evidence type="ECO:0000256" key="5">
    <source>
        <dbReference type="ARBA" id="ARBA00023163"/>
    </source>
</evidence>
<evidence type="ECO:0000256" key="2">
    <source>
        <dbReference type="ARBA" id="ARBA00023015"/>
    </source>
</evidence>
<organism evidence="7 8">
    <name type="scientific">Actinoplanes couchii</name>
    <dbReference type="NCBI Taxonomy" id="403638"/>
    <lineage>
        <taxon>Bacteria</taxon>
        <taxon>Bacillati</taxon>
        <taxon>Actinomycetota</taxon>
        <taxon>Actinomycetes</taxon>
        <taxon>Micromonosporales</taxon>
        <taxon>Micromonosporaceae</taxon>
        <taxon>Actinoplanes</taxon>
    </lineage>
</organism>
<dbReference type="PANTHER" id="PTHR46796:SF13">
    <property type="entry name" value="HTH-TYPE TRANSCRIPTIONAL ACTIVATOR RHAS"/>
    <property type="match status" value="1"/>
</dbReference>
<dbReference type="Pfam" id="PF12852">
    <property type="entry name" value="Cupin_6"/>
    <property type="match status" value="1"/>
</dbReference>
<dbReference type="RefSeq" id="WP_203804512.1">
    <property type="nucleotide sequence ID" value="NZ_BAAAQE010000093.1"/>
</dbReference>
<dbReference type="InterPro" id="IPR009057">
    <property type="entry name" value="Homeodomain-like_sf"/>
</dbReference>
<dbReference type="PROSITE" id="PS01124">
    <property type="entry name" value="HTH_ARAC_FAMILY_2"/>
    <property type="match status" value="1"/>
</dbReference>
<dbReference type="InterPro" id="IPR037923">
    <property type="entry name" value="HTH-like"/>
</dbReference>
<dbReference type="InterPro" id="IPR018062">
    <property type="entry name" value="HTH_AraC-typ_CS"/>
</dbReference>
<dbReference type="InterPro" id="IPR014710">
    <property type="entry name" value="RmlC-like_jellyroll"/>
</dbReference>
<dbReference type="Proteomes" id="UP000612282">
    <property type="component" value="Unassembled WGS sequence"/>
</dbReference>
<dbReference type="Pfam" id="PF12833">
    <property type="entry name" value="HTH_18"/>
    <property type="match status" value="1"/>
</dbReference>
<evidence type="ECO:0000259" key="6">
    <source>
        <dbReference type="PROSITE" id="PS01124"/>
    </source>
</evidence>
<accession>A0ABQ3XKE8</accession>
<evidence type="ECO:0000313" key="8">
    <source>
        <dbReference type="Proteomes" id="UP000612282"/>
    </source>
</evidence>
<proteinExistence type="predicted"/>
<keyword evidence="5" id="KW-0804">Transcription</keyword>
<evidence type="ECO:0000256" key="4">
    <source>
        <dbReference type="ARBA" id="ARBA00023159"/>
    </source>
</evidence>
<dbReference type="InterPro" id="IPR032783">
    <property type="entry name" value="AraC_lig"/>
</dbReference>
<dbReference type="Gene3D" id="2.60.120.10">
    <property type="entry name" value="Jelly Rolls"/>
    <property type="match status" value="1"/>
</dbReference>
<dbReference type="SUPFAM" id="SSF51215">
    <property type="entry name" value="Regulatory protein AraC"/>
    <property type="match status" value="1"/>
</dbReference>
<evidence type="ECO:0000313" key="7">
    <source>
        <dbReference type="EMBL" id="GID58976.1"/>
    </source>
</evidence>
<dbReference type="PANTHER" id="PTHR46796">
    <property type="entry name" value="HTH-TYPE TRANSCRIPTIONAL ACTIVATOR RHAS-RELATED"/>
    <property type="match status" value="1"/>
</dbReference>
<dbReference type="SUPFAM" id="SSF46689">
    <property type="entry name" value="Homeodomain-like"/>
    <property type="match status" value="2"/>
</dbReference>
<protein>
    <submittedName>
        <fullName evidence="7">AraC family transcriptional regulator</fullName>
    </submittedName>
</protein>
<dbReference type="SMART" id="SM00342">
    <property type="entry name" value="HTH_ARAC"/>
    <property type="match status" value="1"/>
</dbReference>
<name>A0ABQ3XKE8_9ACTN</name>
<keyword evidence="1" id="KW-0963">Cytoplasm</keyword>
<reference evidence="7 8" key="1">
    <citation type="submission" date="2021-01" db="EMBL/GenBank/DDBJ databases">
        <title>Whole genome shotgun sequence of Actinoplanes couchii NBRC 106145.</title>
        <authorList>
            <person name="Komaki H."/>
            <person name="Tamura T."/>
        </authorList>
    </citation>
    <scope>NUCLEOTIDE SEQUENCE [LARGE SCALE GENOMIC DNA]</scope>
    <source>
        <strain evidence="7 8">NBRC 106145</strain>
    </source>
</reference>
<dbReference type="InterPro" id="IPR050204">
    <property type="entry name" value="AraC_XylS_family_regulators"/>
</dbReference>
<feature type="domain" description="HTH araC/xylS-type" evidence="6">
    <location>
        <begin position="168"/>
        <end position="266"/>
    </location>
</feature>
<keyword evidence="3" id="KW-0238">DNA-binding</keyword>